<comment type="caution">
    <text evidence="1">The sequence shown here is derived from an EMBL/GenBank/DDBJ whole genome shotgun (WGS) entry which is preliminary data.</text>
</comment>
<organism evidence="1 2">
    <name type="scientific">Streblomastix strix</name>
    <dbReference type="NCBI Taxonomy" id="222440"/>
    <lineage>
        <taxon>Eukaryota</taxon>
        <taxon>Metamonada</taxon>
        <taxon>Preaxostyla</taxon>
        <taxon>Oxymonadida</taxon>
        <taxon>Streblomastigidae</taxon>
        <taxon>Streblomastix</taxon>
    </lineage>
</organism>
<proteinExistence type="predicted"/>
<evidence type="ECO:0008006" key="3">
    <source>
        <dbReference type="Google" id="ProtNLM"/>
    </source>
</evidence>
<evidence type="ECO:0000313" key="2">
    <source>
        <dbReference type="Proteomes" id="UP000324800"/>
    </source>
</evidence>
<evidence type="ECO:0000313" key="1">
    <source>
        <dbReference type="EMBL" id="KAA6395788.1"/>
    </source>
</evidence>
<name>A0A5J4WLX6_9EUKA</name>
<gene>
    <name evidence="1" type="ORF">EZS28_008683</name>
</gene>
<dbReference type="SUPFAM" id="SSF54236">
    <property type="entry name" value="Ubiquitin-like"/>
    <property type="match status" value="1"/>
</dbReference>
<dbReference type="EMBL" id="SNRW01001593">
    <property type="protein sequence ID" value="KAA6395788.1"/>
    <property type="molecule type" value="Genomic_DNA"/>
</dbReference>
<dbReference type="InterPro" id="IPR029071">
    <property type="entry name" value="Ubiquitin-like_domsf"/>
</dbReference>
<protein>
    <recommendedName>
        <fullName evidence="3">Ubiquitin-like domain-containing protein</fullName>
    </recommendedName>
</protein>
<dbReference type="Proteomes" id="UP000324800">
    <property type="component" value="Unassembled WGS sequence"/>
</dbReference>
<accession>A0A5J4WLX6</accession>
<sequence>MKLQIRLLPNKDIVNLGISSETTILQIKERIYGQYFKTYLEVEPDCVPMSVILLYKPDLSFRRLRNEETIGGAGYQEGYLIEFDHEESTDLADLKQMNVHRFSTD</sequence>
<dbReference type="AlphaFoldDB" id="A0A5J4WLX6"/>
<reference evidence="1 2" key="1">
    <citation type="submission" date="2019-03" db="EMBL/GenBank/DDBJ databases">
        <title>Single cell metagenomics reveals metabolic interactions within the superorganism composed of flagellate Streblomastix strix and complex community of Bacteroidetes bacteria on its surface.</title>
        <authorList>
            <person name="Treitli S.C."/>
            <person name="Kolisko M."/>
            <person name="Husnik F."/>
            <person name="Keeling P."/>
            <person name="Hampl V."/>
        </authorList>
    </citation>
    <scope>NUCLEOTIDE SEQUENCE [LARGE SCALE GENOMIC DNA]</scope>
    <source>
        <strain evidence="1">ST1C</strain>
    </source>
</reference>